<keyword evidence="1" id="KW-0175">Coiled coil</keyword>
<dbReference type="KEGG" id="bmet:BMMGA3_03130"/>
<reference evidence="2 3" key="1">
    <citation type="journal article" date="2015" name="BMC Genomics">
        <title>Transcriptome analysis of thermophilic methylotrophic Bacillus methanolicus MGA3 using RNA-sequencing provides detailed insights into its previously uncharted transcriptional landscape.</title>
        <authorList>
            <person name="Irla M."/>
            <person name="Neshat A."/>
            <person name="Brautaset T."/>
            <person name="Ruckert C."/>
            <person name="Kalinowski J."/>
            <person name="Wendisch V.F."/>
        </authorList>
    </citation>
    <scope>NUCLEOTIDE SEQUENCE [LARGE SCALE GENOMIC DNA]</scope>
    <source>
        <strain evidence="3">MGA3 / ATCC 53907</strain>
    </source>
</reference>
<dbReference type="RefSeq" id="WP_003347895.1">
    <property type="nucleotide sequence ID" value="NZ_ADWW01000003.1"/>
</dbReference>
<dbReference type="STRING" id="796606.BMMGA3_03130"/>
<protein>
    <submittedName>
        <fullName evidence="2">Uncharacterized protein</fullName>
    </submittedName>
</protein>
<evidence type="ECO:0000313" key="2">
    <source>
        <dbReference type="EMBL" id="AIE59086.1"/>
    </source>
</evidence>
<organism evidence="2 3">
    <name type="scientific">Bacillus methanolicus (strain MGA3 / ATCC 53907)</name>
    <dbReference type="NCBI Taxonomy" id="796606"/>
    <lineage>
        <taxon>Bacteria</taxon>
        <taxon>Bacillati</taxon>
        <taxon>Bacillota</taxon>
        <taxon>Bacilli</taxon>
        <taxon>Bacillales</taxon>
        <taxon>Bacillaceae</taxon>
        <taxon>Bacillus</taxon>
    </lineage>
</organism>
<evidence type="ECO:0000313" key="3">
    <source>
        <dbReference type="Proteomes" id="UP000027602"/>
    </source>
</evidence>
<name>I3E2U6_BACMM</name>
<feature type="coiled-coil region" evidence="1">
    <location>
        <begin position="39"/>
        <end position="87"/>
    </location>
</feature>
<keyword evidence="3" id="KW-1185">Reference proteome</keyword>
<proteinExistence type="predicted"/>
<sequence length="158" mass="18734">MPSIQESRIADEVLKSFHKLVFGWIQPKSVIQKDEAQSRDEWTQELKNVQRTMEKYKLMFVNDLIDFDELNEKMHVLQEKEKELKFNLSKEHSSPTSSYTQEKLEMLVEEFPRLWEVSTDEERKILLSEIFREIIIDADENAKISPGNSKPFWIVSAK</sequence>
<dbReference type="Proteomes" id="UP000027602">
    <property type="component" value="Chromosome"/>
</dbReference>
<dbReference type="OrthoDB" id="9811097at2"/>
<dbReference type="HOGENOM" id="CLU_1665923_0_0_9"/>
<accession>I3E2U6</accession>
<dbReference type="AlphaFoldDB" id="I3E2U6"/>
<evidence type="ECO:0000256" key="1">
    <source>
        <dbReference type="SAM" id="Coils"/>
    </source>
</evidence>
<gene>
    <name evidence="2" type="ORF">BMMGA3_03130</name>
</gene>
<dbReference type="EMBL" id="CP007739">
    <property type="protein sequence ID" value="AIE59086.1"/>
    <property type="molecule type" value="Genomic_DNA"/>
</dbReference>